<comment type="catalytic activity">
    <reaction evidence="1">
        <text>ATP + protein L-histidine = ADP + protein N-phospho-L-histidine.</text>
        <dbReference type="EC" id="2.7.13.3"/>
    </reaction>
</comment>
<dbReference type="EMBL" id="JALAAR010000001">
    <property type="protein sequence ID" value="MEH8015605.1"/>
    <property type="molecule type" value="Genomic_DNA"/>
</dbReference>
<dbReference type="Gene3D" id="3.30.565.10">
    <property type="entry name" value="Histidine kinase-like ATPase, C-terminal domain"/>
    <property type="match status" value="1"/>
</dbReference>
<feature type="transmembrane region" description="Helical" evidence="5">
    <location>
        <begin position="73"/>
        <end position="90"/>
    </location>
</feature>
<accession>A0ABU8C1P6</accession>
<evidence type="ECO:0000256" key="2">
    <source>
        <dbReference type="ARBA" id="ARBA00012438"/>
    </source>
</evidence>
<dbReference type="PROSITE" id="PS50109">
    <property type="entry name" value="HIS_KIN"/>
    <property type="match status" value="1"/>
</dbReference>
<dbReference type="SUPFAM" id="SSF55874">
    <property type="entry name" value="ATPase domain of HSP90 chaperone/DNA topoisomerase II/histidine kinase"/>
    <property type="match status" value="1"/>
</dbReference>
<dbReference type="InterPro" id="IPR003594">
    <property type="entry name" value="HATPase_dom"/>
</dbReference>
<dbReference type="PRINTS" id="PR00344">
    <property type="entry name" value="BCTRLSENSOR"/>
</dbReference>
<dbReference type="InterPro" id="IPR004358">
    <property type="entry name" value="Sig_transdc_His_kin-like_C"/>
</dbReference>
<organism evidence="7 8">
    <name type="scientific">Rheinheimera muenzenbergensis</name>
    <dbReference type="NCBI Taxonomy" id="1193628"/>
    <lineage>
        <taxon>Bacteria</taxon>
        <taxon>Pseudomonadati</taxon>
        <taxon>Pseudomonadota</taxon>
        <taxon>Gammaproteobacteria</taxon>
        <taxon>Chromatiales</taxon>
        <taxon>Chromatiaceae</taxon>
        <taxon>Rheinheimera</taxon>
    </lineage>
</organism>
<sequence length="674" mass="76347">MDFLPHLALDKVGYALAATASFVFFLLLLVTRVKNLQRLLLLCWTLVCCVWASYYLLYAVTPYSTKASLLFELLRYYVLLLFLITALNSATNSFRLLLQNKAMLLITATVLVWYPLCYWQLISDNLIFTGSLALCILQLAFLEALYRRSGNDRWQYKPMVISLGLCLLFDFVLLAESALFAQVDNQLWAARGYVCAALLPLIIVSVRRISAWGISVYVSRDIVLQSSLVLASGGYLCLIAIAGFYIRYVGGNWSNLLQATFFALGFAMLAFLLFSGALRRKLKVFIEKHFFANKFDYRQKWLELTRMLRQIDLSKARQYDAILQAWLSAVGYSRGCLVRLPKSTSPHCLAVANRAPLTADELTLISRYQTSFAKQHWIVDLSDKESSFVRQQQDLTQLDVQLILPIHADGELWGLCMINTPDVDKQQLNWELRDYLMLVTEQTASYLLLMEASKIFSENAQFAAFSRMSAFVVHDLKNVKAQIDLTLQNAKKHRHNPEFIEDTFDTLSAMQQRLENMLAQLNNKRHQNETVSAFDAAEVIRQVITLRCAGKKPVPQFTALQQCQLQLNKERFSSVIYHLLDNAQHATAEHGRIDVSLDVQQKQLVLQISDNGCGMSADFISNRLFKPFDSTKGNSGMGVGAYDALHFAQQHNGQLLVKSTEGSGTTFTLTLPLQ</sequence>
<evidence type="ECO:0000313" key="8">
    <source>
        <dbReference type="Proteomes" id="UP001375382"/>
    </source>
</evidence>
<dbReference type="Proteomes" id="UP001375382">
    <property type="component" value="Unassembled WGS sequence"/>
</dbReference>
<evidence type="ECO:0000256" key="5">
    <source>
        <dbReference type="SAM" id="Phobius"/>
    </source>
</evidence>
<evidence type="ECO:0000256" key="4">
    <source>
        <dbReference type="SAM" id="Coils"/>
    </source>
</evidence>
<keyword evidence="5" id="KW-0472">Membrane</keyword>
<dbReference type="GO" id="GO:0004673">
    <property type="term" value="F:protein histidine kinase activity"/>
    <property type="evidence" value="ECO:0007669"/>
    <property type="project" value="UniProtKB-EC"/>
</dbReference>
<dbReference type="EC" id="2.7.13.3" evidence="2"/>
<dbReference type="NCBIfam" id="TIGR02916">
    <property type="entry name" value="PEP_his_kin"/>
    <property type="match status" value="1"/>
</dbReference>
<dbReference type="PANTHER" id="PTHR43547">
    <property type="entry name" value="TWO-COMPONENT HISTIDINE KINASE"/>
    <property type="match status" value="1"/>
</dbReference>
<dbReference type="CDD" id="cd00075">
    <property type="entry name" value="HATPase"/>
    <property type="match status" value="1"/>
</dbReference>
<dbReference type="InterPro" id="IPR005467">
    <property type="entry name" value="His_kinase_dom"/>
</dbReference>
<feature type="transmembrane region" description="Helical" evidence="5">
    <location>
        <begin position="256"/>
        <end position="278"/>
    </location>
</feature>
<evidence type="ECO:0000256" key="3">
    <source>
        <dbReference type="ARBA" id="ARBA00022553"/>
    </source>
</evidence>
<evidence type="ECO:0000256" key="1">
    <source>
        <dbReference type="ARBA" id="ARBA00000085"/>
    </source>
</evidence>
<feature type="transmembrane region" description="Helical" evidence="5">
    <location>
        <begin position="12"/>
        <end position="30"/>
    </location>
</feature>
<feature type="domain" description="Histidine kinase" evidence="6">
    <location>
        <begin position="471"/>
        <end position="674"/>
    </location>
</feature>
<reference evidence="7 8" key="1">
    <citation type="journal article" date="2023" name="Ecotoxicol. Environ. Saf.">
        <title>Mercury remediation potential of mercury-resistant strain Rheinheimera metallidurans sp. nov. isolated from a municipal waste dumping site.</title>
        <authorList>
            <person name="Yadav V."/>
            <person name="Manjhi A."/>
            <person name="Vadakedath N."/>
        </authorList>
    </citation>
    <scope>NUCLEOTIDE SEQUENCE [LARGE SCALE GENOMIC DNA]</scope>
    <source>
        <strain evidence="7 8">E-49</strain>
    </source>
</reference>
<keyword evidence="8" id="KW-1185">Reference proteome</keyword>
<comment type="caution">
    <text evidence="7">The sequence shown here is derived from an EMBL/GenBank/DDBJ whole genome shotgun (WGS) entry which is preliminary data.</text>
</comment>
<name>A0ABU8C1P6_9GAMM</name>
<dbReference type="PANTHER" id="PTHR43547:SF2">
    <property type="entry name" value="HYBRID SIGNAL TRANSDUCTION HISTIDINE KINASE C"/>
    <property type="match status" value="1"/>
</dbReference>
<keyword evidence="5" id="KW-1133">Transmembrane helix</keyword>
<feature type="transmembrane region" description="Helical" evidence="5">
    <location>
        <begin position="187"/>
        <end position="206"/>
    </location>
</feature>
<dbReference type="RefSeq" id="WP_335734030.1">
    <property type="nucleotide sequence ID" value="NZ_JALAAR010000001.1"/>
</dbReference>
<feature type="transmembrane region" description="Helical" evidence="5">
    <location>
        <begin position="102"/>
        <end position="121"/>
    </location>
</feature>
<dbReference type="Pfam" id="PF02518">
    <property type="entry name" value="HATPase_c"/>
    <property type="match status" value="1"/>
</dbReference>
<keyword evidence="5" id="KW-0812">Transmembrane</keyword>
<evidence type="ECO:0000313" key="7">
    <source>
        <dbReference type="EMBL" id="MEH8015605.1"/>
    </source>
</evidence>
<protein>
    <recommendedName>
        <fullName evidence="2">histidine kinase</fullName>
        <ecNumber evidence="2">2.7.13.3</ecNumber>
    </recommendedName>
</protein>
<feature type="transmembrane region" description="Helical" evidence="5">
    <location>
        <begin position="227"/>
        <end position="250"/>
    </location>
</feature>
<gene>
    <name evidence="7" type="primary">prsK</name>
    <name evidence="7" type="ORF">MN202_00025</name>
</gene>
<dbReference type="InterPro" id="IPR036890">
    <property type="entry name" value="HATPase_C_sf"/>
</dbReference>
<keyword evidence="7" id="KW-0808">Transferase</keyword>
<keyword evidence="7" id="KW-0418">Kinase</keyword>
<proteinExistence type="predicted"/>
<evidence type="ECO:0000259" key="6">
    <source>
        <dbReference type="PROSITE" id="PS50109"/>
    </source>
</evidence>
<feature type="coiled-coil region" evidence="4">
    <location>
        <begin position="504"/>
        <end position="531"/>
    </location>
</feature>
<keyword evidence="4" id="KW-0175">Coiled coil</keyword>
<keyword evidence="3" id="KW-0597">Phosphoprotein</keyword>
<feature type="transmembrane region" description="Helical" evidence="5">
    <location>
        <begin position="127"/>
        <end position="146"/>
    </location>
</feature>
<feature type="transmembrane region" description="Helical" evidence="5">
    <location>
        <begin position="39"/>
        <end position="61"/>
    </location>
</feature>
<dbReference type="SMART" id="SM00387">
    <property type="entry name" value="HATPase_c"/>
    <property type="match status" value="1"/>
</dbReference>
<dbReference type="InterPro" id="IPR014265">
    <property type="entry name" value="XrtA/PrsK"/>
</dbReference>
<feature type="transmembrane region" description="Helical" evidence="5">
    <location>
        <begin position="158"/>
        <end position="181"/>
    </location>
</feature>